<proteinExistence type="predicted"/>
<protein>
    <submittedName>
        <fullName evidence="1">Uncharacterized protein</fullName>
    </submittedName>
</protein>
<sequence length="52" mass="5897">MIDTRCYVDGDHDGDCDGGCMIRAELCRCKPPKPYRDSASKVRCAWCERLIS</sequence>
<organism evidence="1">
    <name type="scientific">marine sediment metagenome</name>
    <dbReference type="NCBI Taxonomy" id="412755"/>
    <lineage>
        <taxon>unclassified sequences</taxon>
        <taxon>metagenomes</taxon>
        <taxon>ecological metagenomes</taxon>
    </lineage>
</organism>
<reference evidence="1" key="1">
    <citation type="journal article" date="2015" name="Nature">
        <title>Complex archaea that bridge the gap between prokaryotes and eukaryotes.</title>
        <authorList>
            <person name="Spang A."/>
            <person name="Saw J.H."/>
            <person name="Jorgensen S.L."/>
            <person name="Zaremba-Niedzwiedzka K."/>
            <person name="Martijn J."/>
            <person name="Lind A.E."/>
            <person name="van Eijk R."/>
            <person name="Schleper C."/>
            <person name="Guy L."/>
            <person name="Ettema T.J."/>
        </authorList>
    </citation>
    <scope>NUCLEOTIDE SEQUENCE</scope>
</reference>
<accession>A0A0F9MP14</accession>
<evidence type="ECO:0000313" key="1">
    <source>
        <dbReference type="EMBL" id="KKM78530.1"/>
    </source>
</evidence>
<gene>
    <name evidence="1" type="ORF">LCGC14_1359150</name>
</gene>
<dbReference type="EMBL" id="LAZR01008479">
    <property type="protein sequence ID" value="KKM78530.1"/>
    <property type="molecule type" value="Genomic_DNA"/>
</dbReference>
<dbReference type="AlphaFoldDB" id="A0A0F9MP14"/>
<name>A0A0F9MP14_9ZZZZ</name>
<comment type="caution">
    <text evidence="1">The sequence shown here is derived from an EMBL/GenBank/DDBJ whole genome shotgun (WGS) entry which is preliminary data.</text>
</comment>